<proteinExistence type="predicted"/>
<comment type="caution">
    <text evidence="2">The sequence shown here is derived from an EMBL/GenBank/DDBJ whole genome shotgun (WGS) entry which is preliminary data.</text>
</comment>
<keyword evidence="3" id="KW-1185">Reference proteome</keyword>
<reference evidence="2 3" key="1">
    <citation type="journal article" date="2019" name="Environ. Microbiol.">
        <title>At the nexus of three kingdoms: the genome of the mycorrhizal fungus Gigaspora margarita provides insights into plant, endobacterial and fungal interactions.</title>
        <authorList>
            <person name="Venice F."/>
            <person name="Ghignone S."/>
            <person name="Salvioli di Fossalunga A."/>
            <person name="Amselem J."/>
            <person name="Novero M."/>
            <person name="Xianan X."/>
            <person name="Sedzielewska Toro K."/>
            <person name="Morin E."/>
            <person name="Lipzen A."/>
            <person name="Grigoriev I.V."/>
            <person name="Henrissat B."/>
            <person name="Martin F.M."/>
            <person name="Bonfante P."/>
        </authorList>
    </citation>
    <scope>NUCLEOTIDE SEQUENCE [LARGE SCALE GENOMIC DNA]</scope>
    <source>
        <strain evidence="2 3">BEG34</strain>
    </source>
</reference>
<accession>A0A8H4AFF1</accession>
<sequence length="74" mass="8938">MKAPFKRDFFSPEDEKYKLRLREIKDFIMSTSGAYATKSFESARQKQEKIQREKQEEEGRLKAEYEEKLRNEGK</sequence>
<dbReference type="Proteomes" id="UP000439903">
    <property type="component" value="Unassembled WGS sequence"/>
</dbReference>
<feature type="region of interest" description="Disordered" evidence="1">
    <location>
        <begin position="38"/>
        <end position="74"/>
    </location>
</feature>
<evidence type="ECO:0000313" key="3">
    <source>
        <dbReference type="Proteomes" id="UP000439903"/>
    </source>
</evidence>
<evidence type="ECO:0000313" key="2">
    <source>
        <dbReference type="EMBL" id="KAF0488610.1"/>
    </source>
</evidence>
<gene>
    <name evidence="2" type="ORF">F8M41_022237</name>
</gene>
<protein>
    <submittedName>
        <fullName evidence="2">Uncharacterized protein</fullName>
    </submittedName>
</protein>
<dbReference type="AlphaFoldDB" id="A0A8H4AFF1"/>
<feature type="compositionally biased region" description="Basic and acidic residues" evidence="1">
    <location>
        <begin position="41"/>
        <end position="74"/>
    </location>
</feature>
<organism evidence="2 3">
    <name type="scientific">Gigaspora margarita</name>
    <dbReference type="NCBI Taxonomy" id="4874"/>
    <lineage>
        <taxon>Eukaryota</taxon>
        <taxon>Fungi</taxon>
        <taxon>Fungi incertae sedis</taxon>
        <taxon>Mucoromycota</taxon>
        <taxon>Glomeromycotina</taxon>
        <taxon>Glomeromycetes</taxon>
        <taxon>Diversisporales</taxon>
        <taxon>Gigasporaceae</taxon>
        <taxon>Gigaspora</taxon>
    </lineage>
</organism>
<evidence type="ECO:0000256" key="1">
    <source>
        <dbReference type="SAM" id="MobiDB-lite"/>
    </source>
</evidence>
<dbReference type="OrthoDB" id="8954335at2759"/>
<name>A0A8H4AFF1_GIGMA</name>
<dbReference type="EMBL" id="WTPW01000681">
    <property type="protein sequence ID" value="KAF0488610.1"/>
    <property type="molecule type" value="Genomic_DNA"/>
</dbReference>